<evidence type="ECO:0000256" key="1">
    <source>
        <dbReference type="SAM" id="Phobius"/>
    </source>
</evidence>
<keyword evidence="1" id="KW-0472">Membrane</keyword>
<evidence type="ECO:0000313" key="2">
    <source>
        <dbReference type="EMBL" id="ORZ02163.1"/>
    </source>
</evidence>
<accession>A0A1X2HRJ3</accession>
<gene>
    <name evidence="2" type="ORF">BCR43DRAFT_481119</name>
</gene>
<keyword evidence="1" id="KW-0812">Transmembrane</keyword>
<name>A0A1X2HRJ3_SYNRA</name>
<comment type="caution">
    <text evidence="2">The sequence shown here is derived from an EMBL/GenBank/DDBJ whole genome shotgun (WGS) entry which is preliminary data.</text>
</comment>
<keyword evidence="3" id="KW-1185">Reference proteome</keyword>
<evidence type="ECO:0000313" key="3">
    <source>
        <dbReference type="Proteomes" id="UP000242180"/>
    </source>
</evidence>
<protein>
    <submittedName>
        <fullName evidence="2">Uncharacterized protein</fullName>
    </submittedName>
</protein>
<proteinExistence type="predicted"/>
<sequence>MPDSVQYTPRRRRSTLLLGMSLPKLVACPWSAGCAFVLHLSTYMLVLRYTSKHLTEVQTWASTRCMDIWSSSNKTTLLAAHERLAGQRVTMTVDNLLIFSLLTLLFDVALGLDGQALTYHRSRLWLLGNSSLLTYSNTALSLPVLQIEIVKPFSLACS</sequence>
<organism evidence="2 3">
    <name type="scientific">Syncephalastrum racemosum</name>
    <name type="common">Filamentous fungus</name>
    <dbReference type="NCBI Taxonomy" id="13706"/>
    <lineage>
        <taxon>Eukaryota</taxon>
        <taxon>Fungi</taxon>
        <taxon>Fungi incertae sedis</taxon>
        <taxon>Mucoromycota</taxon>
        <taxon>Mucoromycotina</taxon>
        <taxon>Mucoromycetes</taxon>
        <taxon>Mucorales</taxon>
        <taxon>Syncephalastraceae</taxon>
        <taxon>Syncephalastrum</taxon>
    </lineage>
</organism>
<reference evidence="2 3" key="1">
    <citation type="submission" date="2016-07" db="EMBL/GenBank/DDBJ databases">
        <title>Pervasive Adenine N6-methylation of Active Genes in Fungi.</title>
        <authorList>
            <consortium name="DOE Joint Genome Institute"/>
            <person name="Mondo S.J."/>
            <person name="Dannebaum R.O."/>
            <person name="Kuo R.C."/>
            <person name="Labutti K."/>
            <person name="Haridas S."/>
            <person name="Kuo A."/>
            <person name="Salamov A."/>
            <person name="Ahrendt S.R."/>
            <person name="Lipzen A."/>
            <person name="Sullivan W."/>
            <person name="Andreopoulos W.B."/>
            <person name="Clum A."/>
            <person name="Lindquist E."/>
            <person name="Daum C."/>
            <person name="Ramamoorthy G.K."/>
            <person name="Gryganskyi A."/>
            <person name="Culley D."/>
            <person name="Magnuson J.K."/>
            <person name="James T.Y."/>
            <person name="O'Malley M.A."/>
            <person name="Stajich J.E."/>
            <person name="Spatafora J.W."/>
            <person name="Visel A."/>
            <person name="Grigoriev I.V."/>
        </authorList>
    </citation>
    <scope>NUCLEOTIDE SEQUENCE [LARGE SCALE GENOMIC DNA]</scope>
    <source>
        <strain evidence="2 3">NRRL 2496</strain>
    </source>
</reference>
<dbReference type="AlphaFoldDB" id="A0A1X2HRJ3"/>
<dbReference type="InParanoid" id="A0A1X2HRJ3"/>
<keyword evidence="1" id="KW-1133">Transmembrane helix</keyword>
<dbReference type="Proteomes" id="UP000242180">
    <property type="component" value="Unassembled WGS sequence"/>
</dbReference>
<dbReference type="EMBL" id="MCGN01000001">
    <property type="protein sequence ID" value="ORZ02163.1"/>
    <property type="molecule type" value="Genomic_DNA"/>
</dbReference>
<feature type="transmembrane region" description="Helical" evidence="1">
    <location>
        <begin position="96"/>
        <end position="112"/>
    </location>
</feature>
<feature type="transmembrane region" description="Helical" evidence="1">
    <location>
        <begin position="21"/>
        <end position="46"/>
    </location>
</feature>